<comment type="caution">
    <text evidence="6">The sequence shown here is derived from an EMBL/GenBank/DDBJ whole genome shotgun (WGS) entry which is preliminary data.</text>
</comment>
<name>A0ABT2ZS24_9RHOB</name>
<dbReference type="SUPFAM" id="SSF46785">
    <property type="entry name" value="Winged helix' DNA-binding domain"/>
    <property type="match status" value="1"/>
</dbReference>
<sequence length="311" mass="32548">MQGDLRLSLRLMRAYLAAVDHGSIAAAAAALNVASSAVATAIDKVEAEFATTLVTRTRARGVTPTTAGRLLADRIRALLEDYEAVMSEGHALGSALTGELRIGYYAPVAPAFLPGIVQPLLAAHPGLTAHFRDCDNDNAQAGLLDGTLDVIIFAGGEVRVGIATEVLIEVPPYLLAPAGHAFTLREHASLKDLEGADLVLLDLPLAGAYTRRLFEAANVTPRIVATASTTEMVRSLVGAGVGLAVLNMRPRTTVSYGGDELTAVPLSPAAPGLILMAGYVDGRPRRVVTAFLDALRDWFSGPNAHALTVRG</sequence>
<evidence type="ECO:0000256" key="1">
    <source>
        <dbReference type="ARBA" id="ARBA00009437"/>
    </source>
</evidence>
<dbReference type="EMBL" id="JAOWKZ010000004">
    <property type="protein sequence ID" value="MCV2873950.1"/>
    <property type="molecule type" value="Genomic_DNA"/>
</dbReference>
<dbReference type="Gene3D" id="3.40.190.10">
    <property type="entry name" value="Periplasmic binding protein-like II"/>
    <property type="match status" value="2"/>
</dbReference>
<evidence type="ECO:0000256" key="4">
    <source>
        <dbReference type="ARBA" id="ARBA00023163"/>
    </source>
</evidence>
<dbReference type="RefSeq" id="WP_263741208.1">
    <property type="nucleotide sequence ID" value="NZ_JAOWKZ010000004.1"/>
</dbReference>
<dbReference type="InterPro" id="IPR000847">
    <property type="entry name" value="LysR_HTH_N"/>
</dbReference>
<accession>A0ABT2ZS24</accession>
<keyword evidence="4" id="KW-0804">Transcription</keyword>
<evidence type="ECO:0000313" key="7">
    <source>
        <dbReference type="Proteomes" id="UP001652564"/>
    </source>
</evidence>
<dbReference type="PANTHER" id="PTHR30346:SF0">
    <property type="entry name" value="HCA OPERON TRANSCRIPTIONAL ACTIVATOR HCAR"/>
    <property type="match status" value="1"/>
</dbReference>
<dbReference type="Pfam" id="PF00126">
    <property type="entry name" value="HTH_1"/>
    <property type="match status" value="1"/>
</dbReference>
<keyword evidence="2" id="KW-0805">Transcription regulation</keyword>
<dbReference type="InterPro" id="IPR005119">
    <property type="entry name" value="LysR_subst-bd"/>
</dbReference>
<reference evidence="6 7" key="1">
    <citation type="submission" date="2022-10" db="EMBL/GenBank/DDBJ databases">
        <title>Defluviimonas sp. nov., isolated from ocean surface sediments.</title>
        <authorList>
            <person name="He W."/>
            <person name="Wang L."/>
            <person name="Zhang D.-F."/>
        </authorList>
    </citation>
    <scope>NUCLEOTIDE SEQUENCE [LARGE SCALE GENOMIC DNA]</scope>
    <source>
        <strain evidence="6 7">WL0050</strain>
    </source>
</reference>
<keyword evidence="3" id="KW-0238">DNA-binding</keyword>
<protein>
    <submittedName>
        <fullName evidence="6">LysR substrate-binding domain-containing protein</fullName>
    </submittedName>
</protein>
<comment type="similarity">
    <text evidence="1">Belongs to the LysR transcriptional regulatory family.</text>
</comment>
<gene>
    <name evidence="6" type="ORF">OEZ71_16760</name>
</gene>
<evidence type="ECO:0000256" key="3">
    <source>
        <dbReference type="ARBA" id="ARBA00023125"/>
    </source>
</evidence>
<evidence type="ECO:0000256" key="2">
    <source>
        <dbReference type="ARBA" id="ARBA00023015"/>
    </source>
</evidence>
<organism evidence="6 7">
    <name type="scientific">Albidovulum litorale</name>
    <dbReference type="NCBI Taxonomy" id="2984134"/>
    <lineage>
        <taxon>Bacteria</taxon>
        <taxon>Pseudomonadati</taxon>
        <taxon>Pseudomonadota</taxon>
        <taxon>Alphaproteobacteria</taxon>
        <taxon>Rhodobacterales</taxon>
        <taxon>Paracoccaceae</taxon>
        <taxon>Albidovulum</taxon>
    </lineage>
</organism>
<dbReference type="Pfam" id="PF03466">
    <property type="entry name" value="LysR_substrate"/>
    <property type="match status" value="1"/>
</dbReference>
<evidence type="ECO:0000313" key="6">
    <source>
        <dbReference type="EMBL" id="MCV2873950.1"/>
    </source>
</evidence>
<dbReference type="Gene3D" id="1.10.10.10">
    <property type="entry name" value="Winged helix-like DNA-binding domain superfamily/Winged helix DNA-binding domain"/>
    <property type="match status" value="1"/>
</dbReference>
<dbReference type="SUPFAM" id="SSF53850">
    <property type="entry name" value="Periplasmic binding protein-like II"/>
    <property type="match status" value="1"/>
</dbReference>
<proteinExistence type="inferred from homology"/>
<dbReference type="PROSITE" id="PS50931">
    <property type="entry name" value="HTH_LYSR"/>
    <property type="match status" value="1"/>
</dbReference>
<dbReference type="PANTHER" id="PTHR30346">
    <property type="entry name" value="TRANSCRIPTIONAL DUAL REGULATOR HCAR-RELATED"/>
    <property type="match status" value="1"/>
</dbReference>
<dbReference type="InterPro" id="IPR036388">
    <property type="entry name" value="WH-like_DNA-bd_sf"/>
</dbReference>
<feature type="domain" description="HTH lysR-type" evidence="5">
    <location>
        <begin position="7"/>
        <end position="65"/>
    </location>
</feature>
<dbReference type="Proteomes" id="UP001652564">
    <property type="component" value="Unassembled WGS sequence"/>
</dbReference>
<evidence type="ECO:0000259" key="5">
    <source>
        <dbReference type="PROSITE" id="PS50931"/>
    </source>
</evidence>
<keyword evidence="7" id="KW-1185">Reference proteome</keyword>
<dbReference type="InterPro" id="IPR036390">
    <property type="entry name" value="WH_DNA-bd_sf"/>
</dbReference>